<reference evidence="1" key="2">
    <citation type="journal article" date="2015" name="Fish Shellfish Immunol.">
        <title>Early steps in the European eel (Anguilla anguilla)-Vibrio vulnificus interaction in the gills: Role of the RtxA13 toxin.</title>
        <authorList>
            <person name="Callol A."/>
            <person name="Pajuelo D."/>
            <person name="Ebbesson L."/>
            <person name="Teles M."/>
            <person name="MacKenzie S."/>
            <person name="Amaro C."/>
        </authorList>
    </citation>
    <scope>NUCLEOTIDE SEQUENCE</scope>
</reference>
<evidence type="ECO:0000313" key="1">
    <source>
        <dbReference type="EMBL" id="JAH57230.1"/>
    </source>
</evidence>
<sequence>MRQQTLFHQL</sequence>
<name>A0A0E9TWE9_ANGAN</name>
<protein>
    <submittedName>
        <fullName evidence="1">Uncharacterized protein</fullName>
    </submittedName>
</protein>
<organism evidence="1">
    <name type="scientific">Anguilla anguilla</name>
    <name type="common">European freshwater eel</name>
    <name type="synonym">Muraena anguilla</name>
    <dbReference type="NCBI Taxonomy" id="7936"/>
    <lineage>
        <taxon>Eukaryota</taxon>
        <taxon>Metazoa</taxon>
        <taxon>Chordata</taxon>
        <taxon>Craniata</taxon>
        <taxon>Vertebrata</taxon>
        <taxon>Euteleostomi</taxon>
        <taxon>Actinopterygii</taxon>
        <taxon>Neopterygii</taxon>
        <taxon>Teleostei</taxon>
        <taxon>Anguilliformes</taxon>
        <taxon>Anguillidae</taxon>
        <taxon>Anguilla</taxon>
    </lineage>
</organism>
<dbReference type="EMBL" id="GBXM01051347">
    <property type="protein sequence ID" value="JAH57230.1"/>
    <property type="molecule type" value="Transcribed_RNA"/>
</dbReference>
<reference evidence="1" key="1">
    <citation type="submission" date="2014-11" db="EMBL/GenBank/DDBJ databases">
        <authorList>
            <person name="Amaro Gonzalez C."/>
        </authorList>
    </citation>
    <scope>NUCLEOTIDE SEQUENCE</scope>
</reference>
<accession>A0A0E9TWE9</accession>
<proteinExistence type="predicted"/>